<feature type="region of interest" description="Disordered" evidence="4">
    <location>
        <begin position="510"/>
        <end position="614"/>
    </location>
</feature>
<dbReference type="Gene3D" id="1.10.510.10">
    <property type="entry name" value="Transferase(Phosphotransferase) domain 1"/>
    <property type="match status" value="1"/>
</dbReference>
<dbReference type="InterPro" id="IPR000719">
    <property type="entry name" value="Prot_kinase_dom"/>
</dbReference>
<feature type="region of interest" description="Disordered" evidence="4">
    <location>
        <begin position="458"/>
        <end position="498"/>
    </location>
</feature>
<evidence type="ECO:0000256" key="2">
    <source>
        <dbReference type="ARBA" id="ARBA00022840"/>
    </source>
</evidence>
<dbReference type="Pfam" id="PF00069">
    <property type="entry name" value="Pkinase"/>
    <property type="match status" value="1"/>
</dbReference>
<comment type="caution">
    <text evidence="6">The sequence shown here is derived from an EMBL/GenBank/DDBJ whole genome shotgun (WGS) entry which is preliminary data.</text>
</comment>
<dbReference type="SMART" id="SM00220">
    <property type="entry name" value="S_TKc"/>
    <property type="match status" value="1"/>
</dbReference>
<accession>G4U2C2</accession>
<keyword evidence="6" id="KW-0808">Transferase</keyword>
<evidence type="ECO:0000313" key="7">
    <source>
        <dbReference type="Proteomes" id="UP000007148"/>
    </source>
</evidence>
<dbReference type="FunCoup" id="G4U2C2">
    <property type="interactions" value="468"/>
</dbReference>
<dbReference type="Proteomes" id="UP000007148">
    <property type="component" value="Unassembled WGS sequence"/>
</dbReference>
<dbReference type="OrthoDB" id="10252171at2759"/>
<dbReference type="InterPro" id="IPR011009">
    <property type="entry name" value="Kinase-like_dom_sf"/>
</dbReference>
<dbReference type="GO" id="GO:0004672">
    <property type="term" value="F:protein kinase activity"/>
    <property type="evidence" value="ECO:0007669"/>
    <property type="project" value="InterPro"/>
</dbReference>
<evidence type="ECO:0000256" key="4">
    <source>
        <dbReference type="SAM" id="MobiDB-lite"/>
    </source>
</evidence>
<dbReference type="PROSITE" id="PS00108">
    <property type="entry name" value="PROTEIN_KINASE_ST"/>
    <property type="match status" value="1"/>
</dbReference>
<evidence type="ECO:0000256" key="3">
    <source>
        <dbReference type="PROSITE-ProRule" id="PRU10141"/>
    </source>
</evidence>
<evidence type="ECO:0000313" key="6">
    <source>
        <dbReference type="EMBL" id="CCA77731.1"/>
    </source>
</evidence>
<keyword evidence="2 3" id="KW-0067">ATP-binding</keyword>
<dbReference type="eggNOG" id="KOG0615">
    <property type="taxonomic scope" value="Eukaryota"/>
</dbReference>
<dbReference type="SUPFAM" id="SSF49879">
    <property type="entry name" value="SMAD/FHA domain"/>
    <property type="match status" value="1"/>
</dbReference>
<dbReference type="SUPFAM" id="SSF56112">
    <property type="entry name" value="Protein kinase-like (PK-like)"/>
    <property type="match status" value="1"/>
</dbReference>
<dbReference type="STRING" id="1109443.G4U2C2"/>
<dbReference type="PROSITE" id="PS00107">
    <property type="entry name" value="PROTEIN_KINASE_ATP"/>
    <property type="match status" value="1"/>
</dbReference>
<proteinExistence type="predicted"/>
<dbReference type="HOGENOM" id="CLU_000288_63_47_1"/>
<dbReference type="FunFam" id="1.10.510.10:FF:000571">
    <property type="entry name" value="Maternal embryonic leucine zipper kinase"/>
    <property type="match status" value="1"/>
</dbReference>
<feature type="binding site" evidence="3">
    <location>
        <position position="158"/>
    </location>
    <ligand>
        <name>ATP</name>
        <dbReference type="ChEBI" id="CHEBI:30616"/>
    </ligand>
</feature>
<feature type="region of interest" description="Disordered" evidence="4">
    <location>
        <begin position="1"/>
        <end position="23"/>
    </location>
</feature>
<dbReference type="InterPro" id="IPR017441">
    <property type="entry name" value="Protein_kinase_ATP_BS"/>
</dbReference>
<keyword evidence="7" id="KW-1185">Reference proteome</keyword>
<dbReference type="PROSITE" id="PS50011">
    <property type="entry name" value="PROTEIN_KINASE_DOM"/>
    <property type="match status" value="1"/>
</dbReference>
<keyword evidence="6" id="KW-0418">Kinase</keyword>
<name>G4U2C2_SERID</name>
<evidence type="ECO:0000256" key="1">
    <source>
        <dbReference type="ARBA" id="ARBA00022741"/>
    </source>
</evidence>
<organism evidence="6 7">
    <name type="scientific">Serendipita indica (strain DSM 11827)</name>
    <name type="common">Root endophyte fungus</name>
    <name type="synonym">Piriformospora indica</name>
    <dbReference type="NCBI Taxonomy" id="1109443"/>
    <lineage>
        <taxon>Eukaryota</taxon>
        <taxon>Fungi</taxon>
        <taxon>Dikarya</taxon>
        <taxon>Basidiomycota</taxon>
        <taxon>Agaricomycotina</taxon>
        <taxon>Agaricomycetes</taxon>
        <taxon>Sebacinales</taxon>
        <taxon>Serendipitaceae</taxon>
        <taxon>Serendipita</taxon>
    </lineage>
</organism>
<dbReference type="GO" id="GO:0005524">
    <property type="term" value="F:ATP binding"/>
    <property type="evidence" value="ECO:0007669"/>
    <property type="project" value="UniProtKB-UniRule"/>
</dbReference>
<gene>
    <name evidence="6" type="ORF">PIIN_02953</name>
</gene>
<dbReference type="AlphaFoldDB" id="G4U2C2"/>
<dbReference type="FunFam" id="3.30.200.20:FF:000042">
    <property type="entry name" value="Aurora kinase A"/>
    <property type="match status" value="1"/>
</dbReference>
<feature type="domain" description="Protein kinase" evidence="5">
    <location>
        <begin position="129"/>
        <end position="393"/>
    </location>
</feature>
<dbReference type="InParanoid" id="G4U2C2"/>
<dbReference type="InterPro" id="IPR008271">
    <property type="entry name" value="Ser/Thr_kinase_AS"/>
</dbReference>
<keyword evidence="1 3" id="KW-0547">Nucleotide-binding</keyword>
<dbReference type="PANTHER" id="PTHR24347">
    <property type="entry name" value="SERINE/THREONINE-PROTEIN KINASE"/>
    <property type="match status" value="1"/>
</dbReference>
<dbReference type="EMBL" id="CAFZ01001869">
    <property type="protein sequence ID" value="CCA77731.1"/>
    <property type="molecule type" value="Genomic_DNA"/>
</dbReference>
<feature type="compositionally biased region" description="Polar residues" evidence="4">
    <location>
        <begin position="1"/>
        <end position="17"/>
    </location>
</feature>
<dbReference type="OMA" id="EPNDANC"/>
<protein>
    <submittedName>
        <fullName evidence="6">Related to serine/threonine-protein kinase Chk2</fullName>
    </submittedName>
</protein>
<reference evidence="6 7" key="1">
    <citation type="journal article" date="2011" name="PLoS Pathog.">
        <title>Endophytic Life Strategies Decoded by Genome and Transcriptome Analyses of the Mutualistic Root Symbiont Piriformospora indica.</title>
        <authorList>
            <person name="Zuccaro A."/>
            <person name="Lahrmann U."/>
            <person name="Guldener U."/>
            <person name="Langen G."/>
            <person name="Pfiffi S."/>
            <person name="Biedenkopf D."/>
            <person name="Wong P."/>
            <person name="Samans B."/>
            <person name="Grimm C."/>
            <person name="Basiewicz M."/>
            <person name="Murat C."/>
            <person name="Martin F."/>
            <person name="Kogel K.H."/>
        </authorList>
    </citation>
    <scope>NUCLEOTIDE SEQUENCE [LARGE SCALE GENOMIC DNA]</scope>
    <source>
        <strain evidence="6 7">DSM 11827</strain>
    </source>
</reference>
<sequence>MEYSTQETQIASQTYTSQREDEPNDANCWGLLWPIASGNKPVRFNKDKQEYTIGRGPQCDLRISSQIITGTGLGQVKGRKIAKGIATLLNNGDDIAFGVQNINSNGESHRYTFRTPVVQRERKGVHVKYELQQELGRGSFAAVYKALQRATGKFFAVKIIPKPQSLLQPSTINMLDREITILKQLKHPNIVALEDVIGSEAELCIVMELISGGDLFEYIVTSPMKHLTEDQTGHLTAEICDAMAYIHYKGITHRDLKPENILLTADNPPHVKVADFGLAKCVNSKTMLRTMCGTPSYLAPEVVLQGPGKEGYDHKVDSWSVGAIVFAMLTGQGAFTEDENQPLTTRVQTRQVTWVYMSEVGCTKAAHGFVNQLLQNRPENRMALADALGHEWLHPAYWPSGVPSYFPNGSPISLINATVGEPVGTPTHGVTEEFQNLEIDSDSISESPAFIEVDFEDANLGGSSGLTRSQELQRSVEEREQSWDIVEEPGADPEQTPLARPRLQLLEEEATARGRPAAATSVPPPPLFPQKSLKRKLSGGDEDDEDLPGLANNSGTESTRAKLGGRKASKVSESDTPTATRSRFPPPSAGRKTTAKNGKGKGPVARDFATEADE</sequence>
<dbReference type="InterPro" id="IPR008984">
    <property type="entry name" value="SMAD_FHA_dom_sf"/>
</dbReference>
<evidence type="ECO:0000259" key="5">
    <source>
        <dbReference type="PROSITE" id="PS50011"/>
    </source>
</evidence>